<feature type="region of interest" description="Disordered" evidence="1">
    <location>
        <begin position="545"/>
        <end position="597"/>
    </location>
</feature>
<feature type="compositionally biased region" description="Acidic residues" evidence="1">
    <location>
        <begin position="578"/>
        <end position="588"/>
    </location>
</feature>
<organism evidence="2 3">
    <name type="scientific">Pinctada imbricata</name>
    <name type="common">Atlantic pearl-oyster</name>
    <name type="synonym">Pinctada martensii</name>
    <dbReference type="NCBI Taxonomy" id="66713"/>
    <lineage>
        <taxon>Eukaryota</taxon>
        <taxon>Metazoa</taxon>
        <taxon>Spiralia</taxon>
        <taxon>Lophotrochozoa</taxon>
        <taxon>Mollusca</taxon>
        <taxon>Bivalvia</taxon>
        <taxon>Autobranchia</taxon>
        <taxon>Pteriomorphia</taxon>
        <taxon>Pterioida</taxon>
        <taxon>Pterioidea</taxon>
        <taxon>Pteriidae</taxon>
        <taxon>Pinctada</taxon>
    </lineage>
</organism>
<dbReference type="InterPro" id="IPR012677">
    <property type="entry name" value="Nucleotide-bd_a/b_plait_sf"/>
</dbReference>
<keyword evidence="3" id="KW-1185">Reference proteome</keyword>
<feature type="compositionally biased region" description="Basic and acidic residues" evidence="1">
    <location>
        <begin position="51"/>
        <end position="67"/>
    </location>
</feature>
<feature type="compositionally biased region" description="Basic and acidic residues" evidence="1">
    <location>
        <begin position="1"/>
        <end position="22"/>
    </location>
</feature>
<gene>
    <name evidence="2" type="ORF">FSP39_016823</name>
</gene>
<dbReference type="GO" id="GO:0003676">
    <property type="term" value="F:nucleic acid binding"/>
    <property type="evidence" value="ECO:0007669"/>
    <property type="project" value="InterPro"/>
</dbReference>
<dbReference type="EMBL" id="VSWD01000008">
    <property type="protein sequence ID" value="KAK3095625.1"/>
    <property type="molecule type" value="Genomic_DNA"/>
</dbReference>
<feature type="compositionally biased region" description="Basic and acidic residues" evidence="1">
    <location>
        <begin position="752"/>
        <end position="781"/>
    </location>
</feature>
<feature type="region of interest" description="Disordered" evidence="1">
    <location>
        <begin position="482"/>
        <end position="531"/>
    </location>
</feature>
<comment type="caution">
    <text evidence="2">The sequence shown here is derived from an EMBL/GenBank/DDBJ whole genome shotgun (WGS) entry which is preliminary data.</text>
</comment>
<feature type="compositionally biased region" description="Basic and acidic residues" evidence="1">
    <location>
        <begin position="300"/>
        <end position="312"/>
    </location>
</feature>
<feature type="compositionally biased region" description="Basic and acidic residues" evidence="1">
    <location>
        <begin position="546"/>
        <end position="577"/>
    </location>
</feature>
<dbReference type="SUPFAM" id="SSF54928">
    <property type="entry name" value="RNA-binding domain, RBD"/>
    <property type="match status" value="1"/>
</dbReference>
<dbReference type="InterPro" id="IPR039884">
    <property type="entry name" value="R3HC1/R3HCL"/>
</dbReference>
<dbReference type="AlphaFoldDB" id="A0AA89BTU3"/>
<evidence type="ECO:0000256" key="1">
    <source>
        <dbReference type="SAM" id="MobiDB-lite"/>
    </source>
</evidence>
<proteinExistence type="predicted"/>
<sequence length="795" mass="90486">MRRTDVEVERSSDGGKREETIGEQKTSITARPTRNRPKRPEVQRYVPRGRRLQEEAERKAGRTREDDSTQQNAESLSKSHNTTKIDTEYKRTKDEIALISSGKKMPRTREENCAQIHPQETEAKTMGDNSYQQNKNDRKDRIKGENSPRLKTERRIRKLREDNSSLKCEENVTKTSDGRLADDSGDSRSLSHVNVKPNHGSDRKKQTKGNVYVPPGRRKATSERVDNSETEGFTLERVENSDKEIVTSKGIDNLDQEVVEMSTDNHPVLLVDKDEREKMIKEIDHADCEIKSSSYDEEECSGRQQDDMECSQKQEYGSNNKSQEIFEYDKIEMSKDEVQLADSETEEFVMCETSFDGDAAVKNVSEGYTDLRETRHVEADNQKKKMGEIEEPLSREGKDVSKEDVEEDLVSVNKKMKVECSTTPQSLEHSKTKNDSVDDVNILSHDDTSAICNDHDTSMISDEKESSYLDILMTKNEDSQIHVHVDGNKGDNEGSVSSDLTDKICEGKLTGNESIDREAMETNETMDADDTKEMIGSDDQLLANEKQLDSSEVHEEKKEGDDKMNEQQTNVDERINDDNDEEEEDEDSWDKMFDDEGECLDPSAVEEVLTKKVGKVKIQKAKINYLDFKPKDPDLNYDEMGHVIEIFGFPAEFKTEDLLSIFQPYKDKGFDIKWVDDTHALGVFSSPIAAQSALSLVHPLCKVGPLTDAARASKVKAKRAVEFLQPYKPRPETSASAARRLVSGALGLSTRVSKEQREKERQKLREAKEKRKMERKQKDDIWEGTCTSSHSHDDR</sequence>
<dbReference type="Gene3D" id="3.30.70.330">
    <property type="match status" value="1"/>
</dbReference>
<feature type="region of interest" description="Disordered" evidence="1">
    <location>
        <begin position="372"/>
        <end position="440"/>
    </location>
</feature>
<accession>A0AA89BTU3</accession>
<dbReference type="PANTHER" id="PTHR21678:SF0">
    <property type="entry name" value="C3H1-TYPE DOMAIN-CONTAINING PROTEIN"/>
    <property type="match status" value="1"/>
</dbReference>
<name>A0AA89BTU3_PINIB</name>
<feature type="compositionally biased region" description="Basic and acidic residues" evidence="1">
    <location>
        <begin position="482"/>
        <end position="492"/>
    </location>
</feature>
<evidence type="ECO:0000313" key="3">
    <source>
        <dbReference type="Proteomes" id="UP001186944"/>
    </source>
</evidence>
<evidence type="ECO:0000313" key="2">
    <source>
        <dbReference type="EMBL" id="KAK3095625.1"/>
    </source>
</evidence>
<dbReference type="InterPro" id="IPR035979">
    <property type="entry name" value="RBD_domain_sf"/>
</dbReference>
<feature type="region of interest" description="Disordered" evidence="1">
    <location>
        <begin position="1"/>
        <end position="232"/>
    </location>
</feature>
<feature type="compositionally biased region" description="Basic and acidic residues" evidence="1">
    <location>
        <begin position="372"/>
        <end position="403"/>
    </location>
</feature>
<protein>
    <recommendedName>
        <fullName evidence="4">Coiled-coil domain-containing protein R3HCC1L</fullName>
    </recommendedName>
</protein>
<feature type="region of interest" description="Disordered" evidence="1">
    <location>
        <begin position="293"/>
        <end position="318"/>
    </location>
</feature>
<feature type="compositionally biased region" description="Polar residues" evidence="1">
    <location>
        <begin position="23"/>
        <end position="32"/>
    </location>
</feature>
<evidence type="ECO:0008006" key="4">
    <source>
        <dbReference type="Google" id="ProtNLM"/>
    </source>
</evidence>
<feature type="compositionally biased region" description="Basic and acidic residues" evidence="1">
    <location>
        <begin position="135"/>
        <end position="186"/>
    </location>
</feature>
<feature type="compositionally biased region" description="Polar residues" evidence="1">
    <location>
        <begin position="69"/>
        <end position="82"/>
    </location>
</feature>
<dbReference type="Proteomes" id="UP001186944">
    <property type="component" value="Unassembled WGS sequence"/>
</dbReference>
<reference evidence="2" key="1">
    <citation type="submission" date="2019-08" db="EMBL/GenBank/DDBJ databases">
        <title>The improved chromosome-level genome for the pearl oyster Pinctada fucata martensii using PacBio sequencing and Hi-C.</title>
        <authorList>
            <person name="Zheng Z."/>
        </authorList>
    </citation>
    <scope>NUCLEOTIDE SEQUENCE</scope>
    <source>
        <strain evidence="2">ZZ-2019</strain>
        <tissue evidence="2">Adductor muscle</tissue>
    </source>
</reference>
<feature type="compositionally biased region" description="Basic and acidic residues" evidence="1">
    <location>
        <begin position="83"/>
        <end position="96"/>
    </location>
</feature>
<feature type="region of interest" description="Disordered" evidence="1">
    <location>
        <begin position="748"/>
        <end position="795"/>
    </location>
</feature>
<dbReference type="PANTHER" id="PTHR21678">
    <property type="entry name" value="GROWTH INHIBITION AND DIFFERENTIATION RELATED PROTEIN 88"/>
    <property type="match status" value="1"/>
</dbReference>